<accession>A0A645HKQ5</accession>
<sequence length="167" mass="17989">MVNIQPGEARNLKFGSQVEDGDDGFFVSSGWFGIIQLDGTGANEYRDDFIYGCSNVISVGDNLDMQDGNLSGPTEQAFNTRIMGHTSCTYENHEANCPRIVTIPVVTVLESKEVKTVGFASFFIQDVSGNGNKSIISATYLDRNIVPGTVIDGTGGDFGVYVVKLTN</sequence>
<reference evidence="1" key="1">
    <citation type="submission" date="2019-08" db="EMBL/GenBank/DDBJ databases">
        <authorList>
            <person name="Kucharzyk K."/>
            <person name="Murdoch R.W."/>
            <person name="Higgins S."/>
            <person name="Loffler F."/>
        </authorList>
    </citation>
    <scope>NUCLEOTIDE SEQUENCE</scope>
</reference>
<comment type="caution">
    <text evidence="1">The sequence shown here is derived from an EMBL/GenBank/DDBJ whole genome shotgun (WGS) entry which is preliminary data.</text>
</comment>
<organism evidence="1">
    <name type="scientific">bioreactor metagenome</name>
    <dbReference type="NCBI Taxonomy" id="1076179"/>
    <lineage>
        <taxon>unclassified sequences</taxon>
        <taxon>metagenomes</taxon>
        <taxon>ecological metagenomes</taxon>
    </lineage>
</organism>
<dbReference type="EMBL" id="VSSQ01095480">
    <property type="protein sequence ID" value="MPN39581.1"/>
    <property type="molecule type" value="Genomic_DNA"/>
</dbReference>
<protein>
    <submittedName>
        <fullName evidence="1">Uncharacterized protein</fullName>
    </submittedName>
</protein>
<proteinExistence type="predicted"/>
<evidence type="ECO:0000313" key="1">
    <source>
        <dbReference type="EMBL" id="MPN39581.1"/>
    </source>
</evidence>
<dbReference type="AlphaFoldDB" id="A0A645HKQ5"/>
<gene>
    <name evidence="1" type="ORF">SDC9_187109</name>
</gene>
<name>A0A645HKQ5_9ZZZZ</name>